<evidence type="ECO:0000313" key="2">
    <source>
        <dbReference type="WBParaSite" id="ALUE_0001292301-mRNA-1"/>
    </source>
</evidence>
<dbReference type="WBParaSite" id="ALUE_0001292301-mRNA-1">
    <property type="protein sequence ID" value="ALUE_0001292301-mRNA-1"/>
    <property type="gene ID" value="ALUE_0001292301"/>
</dbReference>
<reference evidence="2" key="1">
    <citation type="submission" date="2023-03" db="UniProtKB">
        <authorList>
            <consortium name="WormBaseParasite"/>
        </authorList>
    </citation>
    <scope>IDENTIFICATION</scope>
</reference>
<accession>A0A9J2PU08</accession>
<dbReference type="Proteomes" id="UP000036681">
    <property type="component" value="Unplaced"/>
</dbReference>
<dbReference type="AlphaFoldDB" id="A0A9J2PU08"/>
<name>A0A9J2PU08_ASCLU</name>
<keyword evidence="1" id="KW-1185">Reference proteome</keyword>
<protein>
    <submittedName>
        <fullName evidence="2">Uncharacterized protein</fullName>
    </submittedName>
</protein>
<proteinExistence type="predicted"/>
<organism evidence="1 2">
    <name type="scientific">Ascaris lumbricoides</name>
    <name type="common">Giant roundworm</name>
    <dbReference type="NCBI Taxonomy" id="6252"/>
    <lineage>
        <taxon>Eukaryota</taxon>
        <taxon>Metazoa</taxon>
        <taxon>Ecdysozoa</taxon>
        <taxon>Nematoda</taxon>
        <taxon>Chromadorea</taxon>
        <taxon>Rhabditida</taxon>
        <taxon>Spirurina</taxon>
        <taxon>Ascaridomorpha</taxon>
        <taxon>Ascaridoidea</taxon>
        <taxon>Ascarididae</taxon>
        <taxon>Ascaris</taxon>
    </lineage>
</organism>
<sequence length="260" mass="29809">MSLLDIVIDEDGYGCAVMLTTAVVPEVLCRWFEVVHNVIMSTFRFHITKEFLSDACADRWYTIRFEMIHIAERNIRSVDDVYEIFFAQTILDEWLSQSDLHSDKRLRKMGSLVAGRKKVATEELLALFEVNKLIFNAKIKRDSCCQEFAEMCKVDASRVTWESLQHLSDKYGCDGGRWILTPICYDDIETMKRNINWIALQLLRCSGIHSNDQLFLVARPGHEMGIRDPRHIARESVAWCADALSANCEVASGVSTLHKI</sequence>
<evidence type="ECO:0000313" key="1">
    <source>
        <dbReference type="Proteomes" id="UP000036681"/>
    </source>
</evidence>